<keyword evidence="1" id="KW-0732">Signal</keyword>
<dbReference type="EMBL" id="CP038437">
    <property type="protein sequence ID" value="QEM81215.2"/>
    <property type="molecule type" value="Genomic_DNA"/>
</dbReference>
<evidence type="ECO:0000313" key="2">
    <source>
        <dbReference type="EMBL" id="QEM81215.2"/>
    </source>
</evidence>
<accession>A0A856QMR3</accession>
<dbReference type="KEGG" id="hbh:E4T21_06465"/>
<sequence length="266" mass="28943">MKNVASFSQATIMVVGTLLALPALAENDHAGTAAQANNPLANMTAFSLQNYYIGDINDSDETANQFWLRFATPFSLGDSRWLLRTSLPINSYPTAPGGHSETGLGDLNTFASYLFDTGSSKISFGIGPQVTAPTASEDTLGSEQWSAGLVNVLFNAESAKFQYGYLAGWQHSFAGDDDRENVNSATLQPFAYYQLGNGNYLRGAPIWSYNFENDNYSVPLGLGIGHIVRQGKTLYNFTFEPQFSVVEEGPAPDWQVVVGLSMQFLQ</sequence>
<feature type="chain" id="PRO_5032359775" description="Transporter" evidence="1">
    <location>
        <begin position="26"/>
        <end position="266"/>
    </location>
</feature>
<organism evidence="2 3">
    <name type="scientific">Halomonas binhaiensis</name>
    <dbReference type="NCBI Taxonomy" id="2562282"/>
    <lineage>
        <taxon>Bacteria</taxon>
        <taxon>Pseudomonadati</taxon>
        <taxon>Pseudomonadota</taxon>
        <taxon>Gammaproteobacteria</taxon>
        <taxon>Oceanospirillales</taxon>
        <taxon>Halomonadaceae</taxon>
        <taxon>Halomonas</taxon>
    </lineage>
</organism>
<evidence type="ECO:0000256" key="1">
    <source>
        <dbReference type="SAM" id="SignalP"/>
    </source>
</evidence>
<name>A0A856QMR3_9GAMM</name>
<proteinExistence type="predicted"/>
<dbReference type="Proteomes" id="UP000324285">
    <property type="component" value="Chromosome"/>
</dbReference>
<gene>
    <name evidence="2" type="ORF">E4T21_06465</name>
</gene>
<protein>
    <recommendedName>
        <fullName evidence="4">Transporter</fullName>
    </recommendedName>
</protein>
<keyword evidence="3" id="KW-1185">Reference proteome</keyword>
<dbReference type="AlphaFoldDB" id="A0A856QMR3"/>
<feature type="signal peptide" evidence="1">
    <location>
        <begin position="1"/>
        <end position="25"/>
    </location>
</feature>
<reference evidence="2" key="1">
    <citation type="submission" date="2021-02" db="EMBL/GenBank/DDBJ databases">
        <title>Strain Y2R2, a novel species of the genus Halomonas.</title>
        <authorList>
            <person name="Huang H."/>
        </authorList>
    </citation>
    <scope>NUCLEOTIDE SEQUENCE</scope>
    <source>
        <strain evidence="2">Y2R2</strain>
    </source>
</reference>
<evidence type="ECO:0008006" key="4">
    <source>
        <dbReference type="Google" id="ProtNLM"/>
    </source>
</evidence>
<evidence type="ECO:0000313" key="3">
    <source>
        <dbReference type="Proteomes" id="UP000324285"/>
    </source>
</evidence>